<keyword evidence="1" id="KW-0812">Transmembrane</keyword>
<dbReference type="InterPro" id="IPR036938">
    <property type="entry name" value="PAP2/HPO_sf"/>
</dbReference>
<feature type="transmembrane region" description="Helical" evidence="1">
    <location>
        <begin position="128"/>
        <end position="149"/>
    </location>
</feature>
<evidence type="ECO:0000313" key="4">
    <source>
        <dbReference type="Proteomes" id="UP000035352"/>
    </source>
</evidence>
<feature type="domain" description="Phosphatidic acid phosphatase type 2/haloperoxidase" evidence="2">
    <location>
        <begin position="127"/>
        <end position="241"/>
    </location>
</feature>
<dbReference type="KEGG" id="pbh:AAW51_0295"/>
<dbReference type="Pfam" id="PF01569">
    <property type="entry name" value="PAP2"/>
    <property type="match status" value="1"/>
</dbReference>
<protein>
    <submittedName>
        <fullName evidence="3">Membrane-associated phospholipid phosphatase</fullName>
    </submittedName>
</protein>
<dbReference type="STRING" id="413882.AAW51_0295"/>
<evidence type="ECO:0000256" key="1">
    <source>
        <dbReference type="SAM" id="Phobius"/>
    </source>
</evidence>
<dbReference type="SMART" id="SM00014">
    <property type="entry name" value="acidPPc"/>
    <property type="match status" value="1"/>
</dbReference>
<dbReference type="RefSeq" id="WP_238947723.1">
    <property type="nucleotide sequence ID" value="NZ_CP011371.1"/>
</dbReference>
<gene>
    <name evidence="3" type="ORF">AAW51_0295</name>
</gene>
<keyword evidence="4" id="KW-1185">Reference proteome</keyword>
<name>A0A0G3BI04_9BURK</name>
<dbReference type="AlphaFoldDB" id="A0A0G3BI04"/>
<keyword evidence="1" id="KW-1133">Transmembrane helix</keyword>
<evidence type="ECO:0000313" key="3">
    <source>
        <dbReference type="EMBL" id="AKJ26986.1"/>
    </source>
</evidence>
<dbReference type="Gene3D" id="1.20.144.10">
    <property type="entry name" value="Phosphatidic acid phosphatase type 2/haloperoxidase"/>
    <property type="match status" value="2"/>
</dbReference>
<feature type="transmembrane region" description="Helical" evidence="1">
    <location>
        <begin position="226"/>
        <end position="247"/>
    </location>
</feature>
<feature type="transmembrane region" description="Helical" evidence="1">
    <location>
        <begin position="197"/>
        <end position="220"/>
    </location>
</feature>
<accession>A0A0G3BI04</accession>
<proteinExistence type="predicted"/>
<dbReference type="EMBL" id="CP011371">
    <property type="protein sequence ID" value="AKJ26986.1"/>
    <property type="molecule type" value="Genomic_DNA"/>
</dbReference>
<dbReference type="CDD" id="cd03392">
    <property type="entry name" value="PAP2_like_2"/>
    <property type="match status" value="1"/>
</dbReference>
<feature type="transmembrane region" description="Helical" evidence="1">
    <location>
        <begin position="99"/>
        <end position="121"/>
    </location>
</feature>
<sequence>MKPPVRPRRPHRPQGWRATASEWRRQVGLGLRQRRRLALGLALAAVAAVAASVFLVLAEAVVEGEPLAIDRALLLALRNPADPTDPLGPWWVELMMRDITALGSTAVLALLALSTLGYLLLLRKWGTALIVLCSVAGGAGASHVLKLLVQRPRPDLVPHGVPVLTLSFPSGHATSSAVVFLTLGALLASLQSSRKAAVYILASAASITALVGLSRVYLGVHWPSDVLAGWALGAGWAAACLMVSLWLRERSGQALPAQTDPA</sequence>
<dbReference type="PANTHER" id="PTHR14969:SF13">
    <property type="entry name" value="AT30094P"/>
    <property type="match status" value="1"/>
</dbReference>
<dbReference type="PANTHER" id="PTHR14969">
    <property type="entry name" value="SPHINGOSINE-1-PHOSPHATE PHOSPHOHYDROLASE"/>
    <property type="match status" value="1"/>
</dbReference>
<reference evidence="3 4" key="1">
    <citation type="submission" date="2015-05" db="EMBL/GenBank/DDBJ databases">
        <authorList>
            <person name="Tang B."/>
            <person name="Yu Y."/>
        </authorList>
    </citation>
    <scope>NUCLEOTIDE SEQUENCE [LARGE SCALE GENOMIC DNA]</scope>
    <source>
        <strain evidence="3 4">DSM 7029</strain>
    </source>
</reference>
<keyword evidence="1" id="KW-0472">Membrane</keyword>
<dbReference type="Proteomes" id="UP000035352">
    <property type="component" value="Chromosome"/>
</dbReference>
<feature type="transmembrane region" description="Helical" evidence="1">
    <location>
        <begin position="37"/>
        <end position="58"/>
    </location>
</feature>
<evidence type="ECO:0000259" key="2">
    <source>
        <dbReference type="SMART" id="SM00014"/>
    </source>
</evidence>
<dbReference type="InterPro" id="IPR000326">
    <property type="entry name" value="PAP2/HPO"/>
</dbReference>
<organism evidence="3 4">
    <name type="scientific">Caldimonas brevitalea</name>
    <dbReference type="NCBI Taxonomy" id="413882"/>
    <lineage>
        <taxon>Bacteria</taxon>
        <taxon>Pseudomonadati</taxon>
        <taxon>Pseudomonadota</taxon>
        <taxon>Betaproteobacteria</taxon>
        <taxon>Burkholderiales</taxon>
        <taxon>Sphaerotilaceae</taxon>
        <taxon>Caldimonas</taxon>
    </lineage>
</organism>
<feature type="transmembrane region" description="Helical" evidence="1">
    <location>
        <begin position="169"/>
        <end position="190"/>
    </location>
</feature>
<dbReference type="SUPFAM" id="SSF48317">
    <property type="entry name" value="Acid phosphatase/Vanadium-dependent haloperoxidase"/>
    <property type="match status" value="1"/>
</dbReference>